<sequence length="151" mass="17239">MGCFVSLSFIFVLFLFSFFAPRHRSSSPSFSCIYHLTYLPSHLPTFRSIDVVIPHSLFRTQRFLFVSLLILHSTFTFTPFIFPRFFSSYKLITYHPLLLYSNSTGRGGFANHSSAAEPAVEHHSVEHGVYESTGRGEVGNIVHDTRKERAD</sequence>
<organism evidence="3 4">
    <name type="scientific">Pholiota conissans</name>
    <dbReference type="NCBI Taxonomy" id="109636"/>
    <lineage>
        <taxon>Eukaryota</taxon>
        <taxon>Fungi</taxon>
        <taxon>Dikarya</taxon>
        <taxon>Basidiomycota</taxon>
        <taxon>Agaricomycotina</taxon>
        <taxon>Agaricomycetes</taxon>
        <taxon>Agaricomycetidae</taxon>
        <taxon>Agaricales</taxon>
        <taxon>Agaricineae</taxon>
        <taxon>Strophariaceae</taxon>
        <taxon>Pholiota</taxon>
    </lineage>
</organism>
<evidence type="ECO:0000256" key="2">
    <source>
        <dbReference type="SAM" id="SignalP"/>
    </source>
</evidence>
<keyword evidence="1" id="KW-0812">Transmembrane</keyword>
<accession>A0A9P5YI55</accession>
<evidence type="ECO:0008006" key="5">
    <source>
        <dbReference type="Google" id="ProtNLM"/>
    </source>
</evidence>
<dbReference type="OrthoDB" id="2537432at2759"/>
<evidence type="ECO:0000256" key="1">
    <source>
        <dbReference type="SAM" id="Phobius"/>
    </source>
</evidence>
<keyword evidence="1" id="KW-0472">Membrane</keyword>
<protein>
    <recommendedName>
        <fullName evidence="5">Secreted protein</fullName>
    </recommendedName>
</protein>
<evidence type="ECO:0000313" key="3">
    <source>
        <dbReference type="EMBL" id="KAF9470342.1"/>
    </source>
</evidence>
<keyword evidence="2" id="KW-0732">Signal</keyword>
<proteinExistence type="predicted"/>
<reference evidence="3" key="1">
    <citation type="submission" date="2020-11" db="EMBL/GenBank/DDBJ databases">
        <authorList>
            <consortium name="DOE Joint Genome Institute"/>
            <person name="Ahrendt S."/>
            <person name="Riley R."/>
            <person name="Andreopoulos W."/>
            <person name="Labutti K."/>
            <person name="Pangilinan J."/>
            <person name="Ruiz-Duenas F.J."/>
            <person name="Barrasa J.M."/>
            <person name="Sanchez-Garcia M."/>
            <person name="Camarero S."/>
            <person name="Miyauchi S."/>
            <person name="Serrano A."/>
            <person name="Linde D."/>
            <person name="Babiker R."/>
            <person name="Drula E."/>
            <person name="Ayuso-Fernandez I."/>
            <person name="Pacheco R."/>
            <person name="Padilla G."/>
            <person name="Ferreira P."/>
            <person name="Barriuso J."/>
            <person name="Kellner H."/>
            <person name="Castanera R."/>
            <person name="Alfaro M."/>
            <person name="Ramirez L."/>
            <person name="Pisabarro A.G."/>
            <person name="Kuo A."/>
            <person name="Tritt A."/>
            <person name="Lipzen A."/>
            <person name="He G."/>
            <person name="Yan M."/>
            <person name="Ng V."/>
            <person name="Cullen D."/>
            <person name="Martin F."/>
            <person name="Rosso M.-N."/>
            <person name="Henrissat B."/>
            <person name="Hibbett D."/>
            <person name="Martinez A.T."/>
            <person name="Grigoriev I.V."/>
        </authorList>
    </citation>
    <scope>NUCLEOTIDE SEQUENCE</scope>
    <source>
        <strain evidence="3">CIRM-BRFM 674</strain>
    </source>
</reference>
<dbReference type="AlphaFoldDB" id="A0A9P5YI55"/>
<keyword evidence="4" id="KW-1185">Reference proteome</keyword>
<comment type="caution">
    <text evidence="3">The sequence shown here is derived from an EMBL/GenBank/DDBJ whole genome shotgun (WGS) entry which is preliminary data.</text>
</comment>
<dbReference type="Proteomes" id="UP000807469">
    <property type="component" value="Unassembled WGS sequence"/>
</dbReference>
<gene>
    <name evidence="3" type="ORF">BDN70DRAFT_889131</name>
</gene>
<dbReference type="EMBL" id="MU156057">
    <property type="protein sequence ID" value="KAF9470342.1"/>
    <property type="molecule type" value="Genomic_DNA"/>
</dbReference>
<feature type="signal peptide" evidence="2">
    <location>
        <begin position="1"/>
        <end position="25"/>
    </location>
</feature>
<evidence type="ECO:0000313" key="4">
    <source>
        <dbReference type="Proteomes" id="UP000807469"/>
    </source>
</evidence>
<name>A0A9P5YI55_9AGAR</name>
<keyword evidence="1" id="KW-1133">Transmembrane helix</keyword>
<feature type="transmembrane region" description="Helical" evidence="1">
    <location>
        <begin position="63"/>
        <end position="82"/>
    </location>
</feature>
<feature type="chain" id="PRO_5040213182" description="Secreted protein" evidence="2">
    <location>
        <begin position="26"/>
        <end position="151"/>
    </location>
</feature>